<gene>
    <name evidence="3" type="ORF">OFUS_LOCUS13489</name>
</gene>
<evidence type="ECO:0000256" key="1">
    <source>
        <dbReference type="ARBA" id="ARBA00010219"/>
    </source>
</evidence>
<dbReference type="GO" id="GO:0005829">
    <property type="term" value="C:cytosol"/>
    <property type="evidence" value="ECO:0007669"/>
    <property type="project" value="TreeGrafter"/>
</dbReference>
<dbReference type="PANTHER" id="PTHR31689:SF0">
    <property type="entry name" value="DIAMINOPIMELATE EPIMERASE"/>
    <property type="match status" value="1"/>
</dbReference>
<dbReference type="Pfam" id="PF01678">
    <property type="entry name" value="DAP_epimerase"/>
    <property type="match status" value="1"/>
</dbReference>
<dbReference type="SUPFAM" id="SSF54506">
    <property type="entry name" value="Diaminopimelate epimerase-like"/>
    <property type="match status" value="2"/>
</dbReference>
<evidence type="ECO:0000313" key="4">
    <source>
        <dbReference type="Proteomes" id="UP000749559"/>
    </source>
</evidence>
<evidence type="ECO:0008006" key="5">
    <source>
        <dbReference type="Google" id="ProtNLM"/>
    </source>
</evidence>
<dbReference type="OrthoDB" id="9977463at2759"/>
<dbReference type="EMBL" id="CAIIXF020000006">
    <property type="protein sequence ID" value="CAH1787858.1"/>
    <property type="molecule type" value="Genomic_DNA"/>
</dbReference>
<dbReference type="Proteomes" id="UP000749559">
    <property type="component" value="Unassembled WGS sequence"/>
</dbReference>
<dbReference type="Gene3D" id="3.10.310.10">
    <property type="entry name" value="Diaminopimelate Epimerase, Chain A, domain 1"/>
    <property type="match status" value="2"/>
</dbReference>
<dbReference type="AlphaFoldDB" id="A0A8S4P0V1"/>
<dbReference type="InterPro" id="IPR001653">
    <property type="entry name" value="DAP_epimerase_DapF"/>
</dbReference>
<evidence type="ECO:0000256" key="2">
    <source>
        <dbReference type="ARBA" id="ARBA00023235"/>
    </source>
</evidence>
<dbReference type="GO" id="GO:0009089">
    <property type="term" value="P:lysine biosynthetic process via diaminopimelate"/>
    <property type="evidence" value="ECO:0007669"/>
    <property type="project" value="InterPro"/>
</dbReference>
<dbReference type="GO" id="GO:0008837">
    <property type="term" value="F:diaminopimelate epimerase activity"/>
    <property type="evidence" value="ECO:0007669"/>
    <property type="project" value="InterPro"/>
</dbReference>
<dbReference type="NCBIfam" id="TIGR00652">
    <property type="entry name" value="DapF"/>
    <property type="match status" value="1"/>
</dbReference>
<dbReference type="PANTHER" id="PTHR31689">
    <property type="entry name" value="DIAMINOPIMELATE EPIMERASE, CHLOROPLASTIC"/>
    <property type="match status" value="1"/>
</dbReference>
<accession>A0A8S4P0V1</accession>
<comment type="similarity">
    <text evidence="1">Belongs to the diaminopimelate epimerase family.</text>
</comment>
<reference evidence="3" key="1">
    <citation type="submission" date="2022-03" db="EMBL/GenBank/DDBJ databases">
        <authorList>
            <person name="Martin C."/>
        </authorList>
    </citation>
    <scope>NUCLEOTIDE SEQUENCE</scope>
</reference>
<keyword evidence="4" id="KW-1185">Reference proteome</keyword>
<evidence type="ECO:0000313" key="3">
    <source>
        <dbReference type="EMBL" id="CAH1787858.1"/>
    </source>
</evidence>
<proteinExistence type="inferred from homology"/>
<organism evidence="3 4">
    <name type="scientific">Owenia fusiformis</name>
    <name type="common">Polychaete worm</name>
    <dbReference type="NCBI Taxonomy" id="6347"/>
    <lineage>
        <taxon>Eukaryota</taxon>
        <taxon>Metazoa</taxon>
        <taxon>Spiralia</taxon>
        <taxon>Lophotrochozoa</taxon>
        <taxon>Annelida</taxon>
        <taxon>Polychaeta</taxon>
        <taxon>Sedentaria</taxon>
        <taxon>Canalipalpata</taxon>
        <taxon>Sabellida</taxon>
        <taxon>Oweniida</taxon>
        <taxon>Oweniidae</taxon>
        <taxon>Owenia</taxon>
    </lineage>
</organism>
<keyword evidence="2" id="KW-0413">Isomerase</keyword>
<sequence>MVYYDADGGEGTMCGNGGRCAVAYAKHLGVLQNDDCNFMACDGPHFATIDTTNEVTLKMKNVERIVTHAEIFKECIPLGAYGIQQQTQRTRSGNKIEHYFLDTGSPHHVCFVRDLDTFDVEKYGSLIRNHPYYKDINGSNVNFVSDRCDFPNELCVRTFECGVEHETFSCGTGSVASAIVAAYVGLAPNSGISPPELEDVDNIERSPEGCIDKMDADLCSSECLNHQSPYVDSVVKTANGTRKLATNSDIIKTTTWVVHTKGGTLTVTWNKISHEQLYSEIYLKGPAVKVFEGEYFI</sequence>
<protein>
    <recommendedName>
        <fullName evidence="5">Diaminopimelate epimerase</fullName>
    </recommendedName>
</protein>
<comment type="caution">
    <text evidence="3">The sequence shown here is derived from an EMBL/GenBank/DDBJ whole genome shotgun (WGS) entry which is preliminary data.</text>
</comment>
<name>A0A8S4P0V1_OWEFU</name>